<dbReference type="InterPro" id="IPR022890">
    <property type="entry name" value="Fd--NADP_Rdtase_type_2"/>
</dbReference>
<organism evidence="8 9">
    <name type="scientific">Bombilactobacillus thymidiniphilus</name>
    <dbReference type="NCBI Taxonomy" id="2923363"/>
    <lineage>
        <taxon>Bacteria</taxon>
        <taxon>Bacillati</taxon>
        <taxon>Bacillota</taxon>
        <taxon>Bacilli</taxon>
        <taxon>Lactobacillales</taxon>
        <taxon>Lactobacillaceae</taxon>
        <taxon>Bombilactobacillus</taxon>
    </lineage>
</organism>
<proteinExistence type="inferred from homology"/>
<comment type="similarity">
    <text evidence="6">Belongs to the ferredoxin--NADP reductase type 2 family.</text>
</comment>
<feature type="binding site" evidence="6">
    <location>
        <position position="123"/>
    </location>
    <ligand>
        <name>FAD</name>
        <dbReference type="ChEBI" id="CHEBI:57692"/>
    </ligand>
</feature>
<evidence type="ECO:0000313" key="9">
    <source>
        <dbReference type="Proteomes" id="UP000831947"/>
    </source>
</evidence>
<comment type="cofactor">
    <cofactor evidence="6">
        <name>FAD</name>
        <dbReference type="ChEBI" id="CHEBI:57692"/>
    </cofactor>
    <text evidence="6">Binds 1 FAD per subunit.</text>
</comment>
<feature type="binding site" evidence="6">
    <location>
        <position position="43"/>
    </location>
    <ligand>
        <name>FAD</name>
        <dbReference type="ChEBI" id="CHEBI:57692"/>
    </ligand>
</feature>
<gene>
    <name evidence="8" type="ORF">MOO47_01385</name>
</gene>
<dbReference type="Pfam" id="PF07992">
    <property type="entry name" value="Pyr_redox_2"/>
    <property type="match status" value="1"/>
</dbReference>
<dbReference type="EMBL" id="CP093365">
    <property type="protein sequence ID" value="UQS83871.1"/>
    <property type="molecule type" value="Genomic_DNA"/>
</dbReference>
<feature type="domain" description="FAD/NAD(P)-binding" evidence="7">
    <location>
        <begin position="6"/>
        <end position="293"/>
    </location>
</feature>
<dbReference type="HAMAP" id="MF_01685">
    <property type="entry name" value="FENR2"/>
    <property type="match status" value="1"/>
</dbReference>
<feature type="binding site" evidence="6">
    <location>
        <position position="88"/>
    </location>
    <ligand>
        <name>FAD</name>
        <dbReference type="ChEBI" id="CHEBI:57692"/>
    </ligand>
</feature>
<sequence>MSKKIYDIAIIGGGPVGIFTAYYAAMRTVNPILIESMPKLGGQPANLYAQKQIYDIAGQFGISGRELIDNLLQTKGHFHYNTKLQTTVTNIQKVPNTDYFSLETNGENIWAKSVIIAIGNGPFEPRKLAVKYDPQLEKNQLAYFVKDLNTYKDQDVLIAGGGDTAIDWALAINKIAHKTFLLHRRDTFRALESSITSLQKSDIEVLTPNIITDVQEINADSIQVTFQTVKSKDIKQITVNKLLVNYGIKTDSRLLRGWQLDLKGPFIKVDSQMRTNRPLIYAVGDVVYYPGKKRLIALGFAEGPIAVNTAIAELYPDKTKFGHSSSLFN</sequence>
<dbReference type="SUPFAM" id="SSF51905">
    <property type="entry name" value="FAD/NAD(P)-binding domain"/>
    <property type="match status" value="1"/>
</dbReference>
<keyword evidence="2 6" id="KW-0285">Flavoprotein</keyword>
<dbReference type="PRINTS" id="PR00469">
    <property type="entry name" value="PNDRDTASEII"/>
</dbReference>
<dbReference type="PRINTS" id="PR00368">
    <property type="entry name" value="FADPNR"/>
</dbReference>
<comment type="subunit">
    <text evidence="1 6">Homodimer.</text>
</comment>
<evidence type="ECO:0000313" key="8">
    <source>
        <dbReference type="EMBL" id="UQS83871.1"/>
    </source>
</evidence>
<dbReference type="PANTHER" id="PTHR48105">
    <property type="entry name" value="THIOREDOXIN REDUCTASE 1-RELATED-RELATED"/>
    <property type="match status" value="1"/>
</dbReference>
<accession>A0ABY4PED8</accession>
<dbReference type="InterPro" id="IPR023753">
    <property type="entry name" value="FAD/NAD-binding_dom"/>
</dbReference>
<feature type="binding site" evidence="6">
    <location>
        <position position="325"/>
    </location>
    <ligand>
        <name>FAD</name>
        <dbReference type="ChEBI" id="CHEBI:57692"/>
    </ligand>
</feature>
<name>A0ABY4PED8_9LACO</name>
<evidence type="ECO:0000256" key="4">
    <source>
        <dbReference type="ARBA" id="ARBA00022857"/>
    </source>
</evidence>
<keyword evidence="5 6" id="KW-0560">Oxidoreductase</keyword>
<evidence type="ECO:0000256" key="1">
    <source>
        <dbReference type="ARBA" id="ARBA00011738"/>
    </source>
</evidence>
<evidence type="ECO:0000256" key="3">
    <source>
        <dbReference type="ARBA" id="ARBA00022827"/>
    </source>
</evidence>
<keyword evidence="9" id="KW-1185">Reference proteome</keyword>
<dbReference type="RefSeq" id="WP_249513056.1">
    <property type="nucleotide sequence ID" value="NZ_CP093365.1"/>
</dbReference>
<dbReference type="EC" id="1.18.1.2" evidence="6"/>
<dbReference type="Gene3D" id="3.50.50.60">
    <property type="entry name" value="FAD/NAD(P)-binding domain"/>
    <property type="match status" value="2"/>
</dbReference>
<comment type="caution">
    <text evidence="6">Lacks conserved residue(s) required for the propagation of feature annotation.</text>
</comment>
<feature type="binding site" evidence="6">
    <location>
        <position position="285"/>
    </location>
    <ligand>
        <name>FAD</name>
        <dbReference type="ChEBI" id="CHEBI:57692"/>
    </ligand>
</feature>
<dbReference type="InterPro" id="IPR036188">
    <property type="entry name" value="FAD/NAD-bd_sf"/>
</dbReference>
<evidence type="ECO:0000256" key="6">
    <source>
        <dbReference type="HAMAP-Rule" id="MF_01685"/>
    </source>
</evidence>
<evidence type="ECO:0000259" key="7">
    <source>
        <dbReference type="Pfam" id="PF07992"/>
    </source>
</evidence>
<feature type="binding site" evidence="6">
    <location>
        <position position="48"/>
    </location>
    <ligand>
        <name>FAD</name>
        <dbReference type="ChEBI" id="CHEBI:57692"/>
    </ligand>
</feature>
<keyword evidence="3 6" id="KW-0274">FAD</keyword>
<dbReference type="InterPro" id="IPR050097">
    <property type="entry name" value="Ferredoxin-NADP_redctase_2"/>
</dbReference>
<reference evidence="8 9" key="1">
    <citation type="journal article" date="2022" name="Int. J. Syst. Evol. Microbiol.">
        <title>Apilactobacillus apisilvae sp. nov., Nicolia spurrieriana gen. nov. sp. nov., Bombilactobacillus folatiphilus sp. nov. and Bombilactobacillus thymidiniphilus sp. nov., four new lactic acid bacterial isolates from stingless bees Tetragonula carbonaria and Austroplebeia australis.</title>
        <authorList>
            <person name="Oliphant S.A."/>
            <person name="Watson-Haigh N.S."/>
            <person name="Sumby K.M."/>
            <person name="Gardner J."/>
            <person name="Groom S."/>
            <person name="Jiranek V."/>
        </authorList>
    </citation>
    <scope>NUCLEOTIDE SEQUENCE [LARGE SCALE GENOMIC DNA]</scope>
    <source>
        <strain evidence="8 9">SG4_A1</strain>
    </source>
</reference>
<keyword evidence="4 6" id="KW-0521">NADP</keyword>
<feature type="binding site" evidence="6">
    <location>
        <position position="35"/>
    </location>
    <ligand>
        <name>FAD</name>
        <dbReference type="ChEBI" id="CHEBI:57692"/>
    </ligand>
</feature>
<comment type="catalytic activity">
    <reaction evidence="6">
        <text>2 reduced [2Fe-2S]-[ferredoxin] + NADP(+) + H(+) = 2 oxidized [2Fe-2S]-[ferredoxin] + NADPH</text>
        <dbReference type="Rhea" id="RHEA:20125"/>
        <dbReference type="Rhea" id="RHEA-COMP:10000"/>
        <dbReference type="Rhea" id="RHEA-COMP:10001"/>
        <dbReference type="ChEBI" id="CHEBI:15378"/>
        <dbReference type="ChEBI" id="CHEBI:33737"/>
        <dbReference type="ChEBI" id="CHEBI:33738"/>
        <dbReference type="ChEBI" id="CHEBI:57783"/>
        <dbReference type="ChEBI" id="CHEBI:58349"/>
        <dbReference type="EC" id="1.18.1.2"/>
    </reaction>
</comment>
<dbReference type="Proteomes" id="UP000831947">
    <property type="component" value="Chromosome"/>
</dbReference>
<protein>
    <recommendedName>
        <fullName evidence="6">Ferredoxin--NADP reductase</fullName>
        <shortName evidence="6">FNR</shortName>
        <shortName evidence="6">Fd-NADP(+) reductase</shortName>
        <ecNumber evidence="6">1.18.1.2</ecNumber>
    </recommendedName>
</protein>
<evidence type="ECO:0000256" key="5">
    <source>
        <dbReference type="ARBA" id="ARBA00023002"/>
    </source>
</evidence>
<evidence type="ECO:0000256" key="2">
    <source>
        <dbReference type="ARBA" id="ARBA00022630"/>
    </source>
</evidence>